<keyword evidence="5" id="KW-1185">Reference proteome</keyword>
<dbReference type="InterPro" id="IPR013097">
    <property type="entry name" value="Dabb"/>
</dbReference>
<proteinExistence type="predicted"/>
<dbReference type="EMBL" id="JADCNL010000012">
    <property type="protein sequence ID" value="KAG0458313.1"/>
    <property type="molecule type" value="Genomic_DNA"/>
</dbReference>
<dbReference type="Pfam" id="PF07876">
    <property type="entry name" value="Dabb"/>
    <property type="match status" value="2"/>
</dbReference>
<dbReference type="EMBL" id="JADCNM010000012">
    <property type="protein sequence ID" value="KAG0460022.1"/>
    <property type="molecule type" value="Genomic_DNA"/>
</dbReference>
<comment type="caution">
    <text evidence="3">The sequence shown here is derived from an EMBL/GenBank/DDBJ whole genome shotgun (WGS) entry which is preliminary data.</text>
</comment>
<evidence type="ECO:0000313" key="5">
    <source>
        <dbReference type="Proteomes" id="UP000636800"/>
    </source>
</evidence>
<evidence type="ECO:0000259" key="2">
    <source>
        <dbReference type="PROSITE" id="PS51502"/>
    </source>
</evidence>
<evidence type="ECO:0000313" key="6">
    <source>
        <dbReference type="Proteomes" id="UP000639772"/>
    </source>
</evidence>
<name>A0A835PW63_VANPL</name>
<dbReference type="OrthoDB" id="42919at2759"/>
<dbReference type="Gene3D" id="3.30.70.100">
    <property type="match status" value="2"/>
</dbReference>
<evidence type="ECO:0000313" key="3">
    <source>
        <dbReference type="EMBL" id="KAG0458313.1"/>
    </source>
</evidence>
<dbReference type="PROSITE" id="PS51502">
    <property type="entry name" value="S_R_A_B_BARREL"/>
    <property type="match status" value="1"/>
</dbReference>
<dbReference type="Proteomes" id="UP000639772">
    <property type="component" value="Chromosome 12"/>
</dbReference>
<accession>A0A835PW63</accession>
<sequence length="209" mass="22579">MAPVSVVEHLVLFKVRESTDPLKIDAMVGRLRSLASLDLVSHLTAGPILRRFSTDFTHLLHARYLSKPDLAAYAVHPSHIAVVKANSAICDDIMAVDWVADLDVPIVPLQGSAMRFVLAKPREGIAAGEVIKRIEEIRASFAAAQVTYGENFSPARGKGYEVGFVLVLSGLGKLDEGEGKEGMEALMEKITPLVESTIVVDYEVPSSAL</sequence>
<reference evidence="5 6" key="1">
    <citation type="journal article" date="2020" name="Nat. Food">
        <title>A phased Vanilla planifolia genome enables genetic improvement of flavour and production.</title>
        <authorList>
            <person name="Hasing T."/>
            <person name="Tang H."/>
            <person name="Brym M."/>
            <person name="Khazi F."/>
            <person name="Huang T."/>
            <person name="Chambers A.H."/>
        </authorList>
    </citation>
    <scope>NUCLEOTIDE SEQUENCE [LARGE SCALE GENOMIC DNA]</scope>
    <source>
        <tissue evidence="3">Leaf</tissue>
    </source>
</reference>
<dbReference type="SUPFAM" id="SSF54909">
    <property type="entry name" value="Dimeric alpha+beta barrel"/>
    <property type="match status" value="1"/>
</dbReference>
<dbReference type="PANTHER" id="PTHR33178:SF3">
    <property type="entry name" value="STRESS-RESPONSE A_B BARREL DOMAIN-CONTAINING PROTEIN UP3"/>
    <property type="match status" value="1"/>
</dbReference>
<dbReference type="AlphaFoldDB" id="A0A835PW63"/>
<evidence type="ECO:0000313" key="4">
    <source>
        <dbReference type="EMBL" id="KAG0460022.1"/>
    </source>
</evidence>
<gene>
    <name evidence="4" type="ORF">HPP92_023150</name>
    <name evidence="3" type="ORF">HPP92_023470</name>
</gene>
<evidence type="ECO:0000256" key="1">
    <source>
        <dbReference type="ARBA" id="ARBA00011738"/>
    </source>
</evidence>
<dbReference type="Proteomes" id="UP000636800">
    <property type="component" value="Chromosome 12"/>
</dbReference>
<dbReference type="InterPro" id="IPR044662">
    <property type="entry name" value="HS1/DABB1-like"/>
</dbReference>
<protein>
    <recommendedName>
        <fullName evidence="2">Stress-response A/B barrel domain-containing protein</fullName>
    </recommendedName>
</protein>
<dbReference type="SMART" id="SM00886">
    <property type="entry name" value="Dabb"/>
    <property type="match status" value="1"/>
</dbReference>
<dbReference type="PANTHER" id="PTHR33178">
    <property type="match status" value="1"/>
</dbReference>
<organism evidence="3 5">
    <name type="scientific">Vanilla planifolia</name>
    <name type="common">Vanilla</name>
    <dbReference type="NCBI Taxonomy" id="51239"/>
    <lineage>
        <taxon>Eukaryota</taxon>
        <taxon>Viridiplantae</taxon>
        <taxon>Streptophyta</taxon>
        <taxon>Embryophyta</taxon>
        <taxon>Tracheophyta</taxon>
        <taxon>Spermatophyta</taxon>
        <taxon>Magnoliopsida</taxon>
        <taxon>Liliopsida</taxon>
        <taxon>Asparagales</taxon>
        <taxon>Orchidaceae</taxon>
        <taxon>Vanilloideae</taxon>
        <taxon>Vanilleae</taxon>
        <taxon>Vanilla</taxon>
    </lineage>
</organism>
<dbReference type="InterPro" id="IPR011008">
    <property type="entry name" value="Dimeric_a/b-barrel"/>
</dbReference>
<comment type="subunit">
    <text evidence="1">Homodimer.</text>
</comment>
<feature type="domain" description="Stress-response A/B barrel" evidence="2">
    <location>
        <begin position="7"/>
        <end position="98"/>
    </location>
</feature>